<evidence type="ECO:0000256" key="1">
    <source>
        <dbReference type="ARBA" id="ARBA00007362"/>
    </source>
</evidence>
<evidence type="ECO:0000313" key="5">
    <source>
        <dbReference type="Proteomes" id="UP000297951"/>
    </source>
</evidence>
<evidence type="ECO:0000313" key="4">
    <source>
        <dbReference type="EMBL" id="TFU22270.1"/>
    </source>
</evidence>
<keyword evidence="2" id="KW-0812">Transmembrane</keyword>
<dbReference type="AlphaFoldDB" id="A0A4Y9F3B6"/>
<proteinExistence type="inferred from homology"/>
<accession>A0A4Y9F3B6</accession>
<gene>
    <name evidence="4" type="ORF">E4U03_06840</name>
</gene>
<protein>
    <recommendedName>
        <fullName evidence="3">EamA domain-containing protein</fullName>
    </recommendedName>
</protein>
<comment type="similarity">
    <text evidence="1">Belongs to the EamA transporter family.</text>
</comment>
<dbReference type="SUPFAM" id="SSF103481">
    <property type="entry name" value="Multidrug resistance efflux transporter EmrE"/>
    <property type="match status" value="1"/>
</dbReference>
<evidence type="ECO:0000256" key="2">
    <source>
        <dbReference type="SAM" id="Phobius"/>
    </source>
</evidence>
<keyword evidence="2" id="KW-0472">Membrane</keyword>
<feature type="transmembrane region" description="Helical" evidence="2">
    <location>
        <begin position="40"/>
        <end position="58"/>
    </location>
</feature>
<keyword evidence="2" id="KW-1133">Transmembrane helix</keyword>
<feature type="domain" description="EamA" evidence="3">
    <location>
        <begin position="14"/>
        <end position="110"/>
    </location>
</feature>
<dbReference type="InterPro" id="IPR037185">
    <property type="entry name" value="EmrE-like"/>
</dbReference>
<dbReference type="GO" id="GO:0016020">
    <property type="term" value="C:membrane"/>
    <property type="evidence" value="ECO:0007669"/>
    <property type="project" value="InterPro"/>
</dbReference>
<dbReference type="InterPro" id="IPR000620">
    <property type="entry name" value="EamA_dom"/>
</dbReference>
<comment type="caution">
    <text evidence="4">The sequence shown here is derived from an EMBL/GenBank/DDBJ whole genome shotgun (WGS) entry which is preliminary data.</text>
</comment>
<evidence type="ECO:0000259" key="3">
    <source>
        <dbReference type="Pfam" id="PF00892"/>
    </source>
</evidence>
<feature type="transmembrane region" description="Helical" evidence="2">
    <location>
        <begin position="96"/>
        <end position="114"/>
    </location>
</feature>
<dbReference type="EMBL" id="SPQC01000020">
    <property type="protein sequence ID" value="TFU22270.1"/>
    <property type="molecule type" value="Genomic_DNA"/>
</dbReference>
<name>A0A4Y9F3B6_9MICC</name>
<feature type="transmembrane region" description="Helical" evidence="2">
    <location>
        <begin position="70"/>
        <end position="90"/>
    </location>
</feature>
<reference evidence="4 5" key="1">
    <citation type="submission" date="2019-03" db="EMBL/GenBank/DDBJ databases">
        <title>Diversity of the mouse oral microbiome.</title>
        <authorList>
            <person name="Joseph S."/>
            <person name="Aduse-Opoku J."/>
            <person name="Curtis M."/>
            <person name="Wade W."/>
            <person name="Hashim A."/>
        </authorList>
    </citation>
    <scope>NUCLEOTIDE SEQUENCE [LARGE SCALE GENOMIC DNA]</scope>
    <source>
        <strain evidence="5">irhom_31</strain>
    </source>
</reference>
<sequence>MGSASAATSGLRGTTMSLAFSALIQLPLSVPAMVGLDADAWFKLALSAIVGVALAYSADNIAGQLTSATVIGVLFSIDPVVGAIVGTFMLGEVLSAWSYLGIVLIAASGAYIVWRTNRSAIAVTLHTSALPVIDPRAQGHS</sequence>
<dbReference type="Pfam" id="PF00892">
    <property type="entry name" value="EamA"/>
    <property type="match status" value="1"/>
</dbReference>
<organism evidence="4 5">
    <name type="scientific">Rothia nasimurium</name>
    <dbReference type="NCBI Taxonomy" id="85336"/>
    <lineage>
        <taxon>Bacteria</taxon>
        <taxon>Bacillati</taxon>
        <taxon>Actinomycetota</taxon>
        <taxon>Actinomycetes</taxon>
        <taxon>Micrococcales</taxon>
        <taxon>Micrococcaceae</taxon>
        <taxon>Rothia</taxon>
    </lineage>
</organism>
<dbReference type="Proteomes" id="UP000297951">
    <property type="component" value="Unassembled WGS sequence"/>
</dbReference>
<dbReference type="OrthoDB" id="9815120at2"/>
<dbReference type="STRING" id="85336.A7979_09955"/>
<feature type="transmembrane region" description="Helical" evidence="2">
    <location>
        <begin position="12"/>
        <end position="34"/>
    </location>
</feature>